<protein>
    <submittedName>
        <fullName evidence="1">Callose synthase 3</fullName>
    </submittedName>
</protein>
<gene>
    <name evidence="1" type="ORF">LOK49_LG14G00418</name>
</gene>
<name>A0ACC0F9Q6_9ERIC</name>
<dbReference type="EMBL" id="CM045772">
    <property type="protein sequence ID" value="KAI7984863.1"/>
    <property type="molecule type" value="Genomic_DNA"/>
</dbReference>
<dbReference type="Proteomes" id="UP001060215">
    <property type="component" value="Chromosome 15"/>
</dbReference>
<keyword evidence="2" id="KW-1185">Reference proteome</keyword>
<organism evidence="1 2">
    <name type="scientific">Camellia lanceoleosa</name>
    <dbReference type="NCBI Taxonomy" id="1840588"/>
    <lineage>
        <taxon>Eukaryota</taxon>
        <taxon>Viridiplantae</taxon>
        <taxon>Streptophyta</taxon>
        <taxon>Embryophyta</taxon>
        <taxon>Tracheophyta</taxon>
        <taxon>Spermatophyta</taxon>
        <taxon>Magnoliopsida</taxon>
        <taxon>eudicotyledons</taxon>
        <taxon>Gunneridae</taxon>
        <taxon>Pentapetalae</taxon>
        <taxon>asterids</taxon>
        <taxon>Ericales</taxon>
        <taxon>Theaceae</taxon>
        <taxon>Camellia</taxon>
    </lineage>
</organism>
<evidence type="ECO:0000313" key="2">
    <source>
        <dbReference type="Proteomes" id="UP001060215"/>
    </source>
</evidence>
<comment type="caution">
    <text evidence="1">The sequence shown here is derived from an EMBL/GenBank/DDBJ whole genome shotgun (WGS) entry which is preliminary data.</text>
</comment>
<reference evidence="1 2" key="1">
    <citation type="journal article" date="2022" name="Plant J.">
        <title>Chromosome-level genome of Camellia lanceoleosa provides a valuable resource for understanding genome evolution and self-incompatibility.</title>
        <authorList>
            <person name="Gong W."/>
            <person name="Xiao S."/>
            <person name="Wang L."/>
            <person name="Liao Z."/>
            <person name="Chang Y."/>
            <person name="Mo W."/>
            <person name="Hu G."/>
            <person name="Li W."/>
            <person name="Zhao G."/>
            <person name="Zhu H."/>
            <person name="Hu X."/>
            <person name="Ji K."/>
            <person name="Xiang X."/>
            <person name="Song Q."/>
            <person name="Yuan D."/>
            <person name="Jin S."/>
            <person name="Zhang L."/>
        </authorList>
    </citation>
    <scope>NUCLEOTIDE SEQUENCE [LARGE SCALE GENOMIC DNA]</scope>
    <source>
        <strain evidence="1">SQ_2022a</strain>
    </source>
</reference>
<sequence>MDLLLVPYWADRELDLIQWPPFLLASKIPIALDMAKDNNRKDRELKKRIEADDYMSCAVRECYASFQNIIKILVQGGREKEIIEYILTEVDKHIEEGKLLTEYNMGGLPSLYDHFVKLMKYLDGPLEYQLFASLGAINFPFKKSEAWKEKIKRLDLLLTVKESAMDVPSNLEARRCISFFSNSLFMDMPSAPKVRNMLSFS</sequence>
<evidence type="ECO:0000313" key="1">
    <source>
        <dbReference type="EMBL" id="KAI7984863.1"/>
    </source>
</evidence>
<proteinExistence type="predicted"/>
<accession>A0ACC0F9Q6</accession>